<name>A0ACC2WAC4_9TREE</name>
<dbReference type="EMBL" id="JASBWT010000001">
    <property type="protein sequence ID" value="KAJ9108715.1"/>
    <property type="molecule type" value="Genomic_DNA"/>
</dbReference>
<evidence type="ECO:0000313" key="2">
    <source>
        <dbReference type="Proteomes" id="UP001227268"/>
    </source>
</evidence>
<dbReference type="Proteomes" id="UP001227268">
    <property type="component" value="Unassembled WGS sequence"/>
</dbReference>
<sequence>MNLPALDVLTHYASLSTPDTQLPPDVYLLHDPWTLTIFDKFPKAKYHFLILPRVPSSSSSDDAGHGNDNQDDESLSAISPRSLISLHSLLTTTTPAEALAVLRHLEETSLEVVDMVKDEMMKTEGFEWTVEVGFHAVPSMRGLESTKLTPAVAMKRHLHLHVISTDLVSPAMKTKKHYNSFHPTLGFFLPISSLIDSLQSILPSTITSPDSSAPFNLAQYCEPSGPLPRYEPLLKSRLTCCHCREEFGNMPALKRHLEEEWEGVRKKGVGRYGLARKKV</sequence>
<comment type="caution">
    <text evidence="1">The sequence shown here is derived from an EMBL/GenBank/DDBJ whole genome shotgun (WGS) entry which is preliminary data.</text>
</comment>
<keyword evidence="2" id="KW-1185">Reference proteome</keyword>
<reference evidence="1" key="1">
    <citation type="submission" date="2023-04" db="EMBL/GenBank/DDBJ databases">
        <title>Draft Genome sequencing of Naganishia species isolated from polar environments using Oxford Nanopore Technology.</title>
        <authorList>
            <person name="Leo P."/>
            <person name="Venkateswaran K."/>
        </authorList>
    </citation>
    <scope>NUCLEOTIDE SEQUENCE</scope>
    <source>
        <strain evidence="1">MNA-CCFEE 5423</strain>
    </source>
</reference>
<gene>
    <name evidence="1" type="ORF">QFC21_000035</name>
</gene>
<accession>A0ACC2WAC4</accession>
<organism evidence="1 2">
    <name type="scientific">Naganishia friedmannii</name>
    <dbReference type="NCBI Taxonomy" id="89922"/>
    <lineage>
        <taxon>Eukaryota</taxon>
        <taxon>Fungi</taxon>
        <taxon>Dikarya</taxon>
        <taxon>Basidiomycota</taxon>
        <taxon>Agaricomycotina</taxon>
        <taxon>Tremellomycetes</taxon>
        <taxon>Filobasidiales</taxon>
        <taxon>Filobasidiaceae</taxon>
        <taxon>Naganishia</taxon>
    </lineage>
</organism>
<evidence type="ECO:0000313" key="1">
    <source>
        <dbReference type="EMBL" id="KAJ9108715.1"/>
    </source>
</evidence>
<proteinExistence type="predicted"/>
<protein>
    <submittedName>
        <fullName evidence="1">Uncharacterized protein</fullName>
    </submittedName>
</protein>